<evidence type="ECO:0000313" key="2">
    <source>
        <dbReference type="EMBL" id="KAK3679005.1"/>
    </source>
</evidence>
<dbReference type="EMBL" id="JAUTXT010000003">
    <property type="protein sequence ID" value="KAK3679005.1"/>
    <property type="molecule type" value="Genomic_DNA"/>
</dbReference>
<organism evidence="2 3">
    <name type="scientific">Recurvomyces mirabilis</name>
    <dbReference type="NCBI Taxonomy" id="574656"/>
    <lineage>
        <taxon>Eukaryota</taxon>
        <taxon>Fungi</taxon>
        <taxon>Dikarya</taxon>
        <taxon>Ascomycota</taxon>
        <taxon>Pezizomycotina</taxon>
        <taxon>Dothideomycetes</taxon>
        <taxon>Dothideomycetidae</taxon>
        <taxon>Mycosphaerellales</taxon>
        <taxon>Teratosphaeriaceae</taxon>
        <taxon>Recurvomyces</taxon>
    </lineage>
</organism>
<dbReference type="AlphaFoldDB" id="A0AAE1C5P6"/>
<gene>
    <name evidence="2" type="ORF">LTR78_001458</name>
</gene>
<dbReference type="Proteomes" id="UP001274830">
    <property type="component" value="Unassembled WGS sequence"/>
</dbReference>
<feature type="compositionally biased region" description="Low complexity" evidence="1">
    <location>
        <begin position="250"/>
        <end position="261"/>
    </location>
</feature>
<protein>
    <submittedName>
        <fullName evidence="2">Uncharacterized protein</fullName>
    </submittedName>
</protein>
<reference evidence="2" key="1">
    <citation type="submission" date="2023-07" db="EMBL/GenBank/DDBJ databases">
        <title>Black Yeasts Isolated from many extreme environments.</title>
        <authorList>
            <person name="Coleine C."/>
            <person name="Stajich J.E."/>
            <person name="Selbmann L."/>
        </authorList>
    </citation>
    <scope>NUCLEOTIDE SEQUENCE</scope>
    <source>
        <strain evidence="2">CCFEE 5485</strain>
    </source>
</reference>
<feature type="compositionally biased region" description="Polar residues" evidence="1">
    <location>
        <begin position="240"/>
        <end position="249"/>
    </location>
</feature>
<name>A0AAE1C5P6_9PEZI</name>
<keyword evidence="3" id="KW-1185">Reference proteome</keyword>
<comment type="caution">
    <text evidence="2">The sequence shown here is derived from an EMBL/GenBank/DDBJ whole genome shotgun (WGS) entry which is preliminary data.</text>
</comment>
<sequence>MAAAAGPTTTVEIVDYSTVHATSTIYVAPASTTSSGSSTENLGHAQPYGEFPTHQMVSTSSLLPWQGGPRMSDLPGRLSGAIGWSEPPLMHVAASLPLGDSPVGSHPAGPPLLGPPSFTAPLFLPPPFTGGEPSLTHTSDLAPTLCFLTQSTSAIAHESSFFSNPSVATRTESSSSAMSASEVVNQDATTINEHANVLTVTVTDITTVGQSSTSTAPMSTLYSTSTMTTTIVVPLTMTSGPSTSTRLPMTTSTSMATSSNTSQIPVGITAAPAPLPSNPTALNVTAVEQCLTEPGGVQKAGELPQPGCGSIFQHIEDCYGSNAPWTDPYNASQSLNFQTCLCETSASNPFGKTNMLWQNFTGCANCLESFTSGILVDTLASEFSNIENFCCSQNPLAYLVIANFEAWLAALNAGISLTAPPLTGAITAITVLSSLFTTTPPLANLAYGVSAPPEGTLGGVTPELMTATIIMPASAGHPPSTEKITKLLDWKPTASPSGTVTPQFDTAAASMSAASVANSELHAALSTLAAQGGPSQDQPRQNWHLMFAGCMLPEQID</sequence>
<accession>A0AAE1C5P6</accession>
<evidence type="ECO:0000313" key="3">
    <source>
        <dbReference type="Proteomes" id="UP001274830"/>
    </source>
</evidence>
<evidence type="ECO:0000256" key="1">
    <source>
        <dbReference type="SAM" id="MobiDB-lite"/>
    </source>
</evidence>
<feature type="region of interest" description="Disordered" evidence="1">
    <location>
        <begin position="237"/>
        <end position="261"/>
    </location>
</feature>
<proteinExistence type="predicted"/>